<evidence type="ECO:0000313" key="2">
    <source>
        <dbReference type="Proteomes" id="UP000219338"/>
    </source>
</evidence>
<keyword evidence="2" id="KW-1185">Reference proteome</keyword>
<reference evidence="2" key="1">
    <citation type="journal article" date="2017" name="Nat. Ecol. Evol.">
        <title>Genome expansion and lineage-specific genetic innovations in the forest pathogenic fungi Armillaria.</title>
        <authorList>
            <person name="Sipos G."/>
            <person name="Prasanna A.N."/>
            <person name="Walter M.C."/>
            <person name="O'Connor E."/>
            <person name="Balint B."/>
            <person name="Krizsan K."/>
            <person name="Kiss B."/>
            <person name="Hess J."/>
            <person name="Varga T."/>
            <person name="Slot J."/>
            <person name="Riley R."/>
            <person name="Boka B."/>
            <person name="Rigling D."/>
            <person name="Barry K."/>
            <person name="Lee J."/>
            <person name="Mihaltcheva S."/>
            <person name="LaButti K."/>
            <person name="Lipzen A."/>
            <person name="Waldron R."/>
            <person name="Moloney N.M."/>
            <person name="Sperisen C."/>
            <person name="Kredics L."/>
            <person name="Vagvoelgyi C."/>
            <person name="Patrignani A."/>
            <person name="Fitzpatrick D."/>
            <person name="Nagy I."/>
            <person name="Doyle S."/>
            <person name="Anderson J.B."/>
            <person name="Grigoriev I.V."/>
            <person name="Gueldener U."/>
            <person name="Muensterkoetter M."/>
            <person name="Nagy L.G."/>
        </authorList>
    </citation>
    <scope>NUCLEOTIDE SEQUENCE [LARGE SCALE GENOMIC DNA]</scope>
    <source>
        <strain evidence="2">C18/9</strain>
    </source>
</reference>
<dbReference type="EMBL" id="FUEG01000025">
    <property type="protein sequence ID" value="SJL14784.1"/>
    <property type="molecule type" value="Genomic_DNA"/>
</dbReference>
<gene>
    <name evidence="1" type="ORF">ARMOST_18252</name>
</gene>
<sequence>MSGQIQSPVHVFCSYLQYRIPRRRSGEVEQGRFEHCLTCDRSLTMSKGSMQGSSDLEIVRRPEGIPLIFWSQSD</sequence>
<proteinExistence type="predicted"/>
<accession>A0A284S1A8</accession>
<dbReference type="AlphaFoldDB" id="A0A284S1A8"/>
<organism evidence="1 2">
    <name type="scientific">Armillaria ostoyae</name>
    <name type="common">Armillaria root rot fungus</name>
    <dbReference type="NCBI Taxonomy" id="47428"/>
    <lineage>
        <taxon>Eukaryota</taxon>
        <taxon>Fungi</taxon>
        <taxon>Dikarya</taxon>
        <taxon>Basidiomycota</taxon>
        <taxon>Agaricomycotina</taxon>
        <taxon>Agaricomycetes</taxon>
        <taxon>Agaricomycetidae</taxon>
        <taxon>Agaricales</taxon>
        <taxon>Marasmiineae</taxon>
        <taxon>Physalacriaceae</taxon>
        <taxon>Armillaria</taxon>
    </lineage>
</organism>
<evidence type="ECO:0000313" key="1">
    <source>
        <dbReference type="EMBL" id="SJL14784.1"/>
    </source>
</evidence>
<protein>
    <submittedName>
        <fullName evidence="1">Uncharacterized protein</fullName>
    </submittedName>
</protein>
<name>A0A284S1A8_ARMOS</name>
<dbReference type="Proteomes" id="UP000219338">
    <property type="component" value="Unassembled WGS sequence"/>
</dbReference>